<dbReference type="PROSITE" id="PS51767">
    <property type="entry name" value="PEPTIDASE_A1"/>
    <property type="match status" value="1"/>
</dbReference>
<dbReference type="AlphaFoldDB" id="A0A5N5F485"/>
<comment type="similarity">
    <text evidence="1">Belongs to the peptidase A1 family.</text>
</comment>
<dbReference type="InterPro" id="IPR032799">
    <property type="entry name" value="TAXi_C"/>
</dbReference>
<dbReference type="Gene3D" id="2.40.70.10">
    <property type="entry name" value="Acid Proteases"/>
    <property type="match status" value="2"/>
</dbReference>
<reference evidence="4 5" key="3">
    <citation type="submission" date="2019-11" db="EMBL/GenBank/DDBJ databases">
        <title>A de novo genome assembly of a pear dwarfing rootstock.</title>
        <authorList>
            <person name="Wang F."/>
            <person name="Wang J."/>
            <person name="Li S."/>
            <person name="Zhang Y."/>
            <person name="Fang M."/>
            <person name="Ma L."/>
            <person name="Zhao Y."/>
            <person name="Jiang S."/>
        </authorList>
    </citation>
    <scope>NUCLEOTIDE SEQUENCE [LARGE SCALE GENOMIC DNA]</scope>
    <source>
        <strain evidence="4">S2</strain>
        <tissue evidence="4">Leaf</tissue>
    </source>
</reference>
<dbReference type="InterPro" id="IPR033121">
    <property type="entry name" value="PEPTIDASE_A1"/>
</dbReference>
<comment type="caution">
    <text evidence="4">The sequence shown here is derived from an EMBL/GenBank/DDBJ whole genome shotgun (WGS) entry which is preliminary data.</text>
</comment>
<evidence type="ECO:0000313" key="5">
    <source>
        <dbReference type="Proteomes" id="UP000327157"/>
    </source>
</evidence>
<reference evidence="4 5" key="1">
    <citation type="submission" date="2019-09" db="EMBL/GenBank/DDBJ databases">
        <authorList>
            <person name="Ou C."/>
        </authorList>
    </citation>
    <scope>NUCLEOTIDE SEQUENCE [LARGE SCALE GENOMIC DNA]</scope>
    <source>
        <strain evidence="4">S2</strain>
        <tissue evidence="4">Leaf</tissue>
    </source>
</reference>
<dbReference type="InterPro" id="IPR001461">
    <property type="entry name" value="Aspartic_peptidase_A1"/>
</dbReference>
<feature type="transmembrane region" description="Helical" evidence="2">
    <location>
        <begin position="155"/>
        <end position="177"/>
    </location>
</feature>
<dbReference type="GO" id="GO:0004190">
    <property type="term" value="F:aspartic-type endopeptidase activity"/>
    <property type="evidence" value="ECO:0007669"/>
    <property type="project" value="InterPro"/>
</dbReference>
<dbReference type="GO" id="GO:0006508">
    <property type="term" value="P:proteolysis"/>
    <property type="evidence" value="ECO:0007669"/>
    <property type="project" value="InterPro"/>
</dbReference>
<dbReference type="PANTHER" id="PTHR13683:SF875">
    <property type="entry name" value="EUKARYOTIC ASPARTYL PROTEASE FAMILY PROTEIN"/>
    <property type="match status" value="1"/>
</dbReference>
<feature type="domain" description="Peptidase A1" evidence="3">
    <location>
        <begin position="1"/>
        <end position="121"/>
    </location>
</feature>
<dbReference type="PANTHER" id="PTHR13683">
    <property type="entry name" value="ASPARTYL PROTEASES"/>
    <property type="match status" value="1"/>
</dbReference>
<reference evidence="5" key="2">
    <citation type="submission" date="2019-10" db="EMBL/GenBank/DDBJ databases">
        <title>A de novo genome assembly of a pear dwarfing rootstock.</title>
        <authorList>
            <person name="Wang F."/>
            <person name="Wang J."/>
            <person name="Li S."/>
            <person name="Zhang Y."/>
            <person name="Fang M."/>
            <person name="Ma L."/>
            <person name="Zhao Y."/>
            <person name="Jiang S."/>
        </authorList>
    </citation>
    <scope>NUCLEOTIDE SEQUENCE [LARGE SCALE GENOMIC DNA]</scope>
</reference>
<keyword evidence="2" id="KW-1133">Transmembrane helix</keyword>
<accession>A0A5N5F485</accession>
<evidence type="ECO:0000256" key="2">
    <source>
        <dbReference type="SAM" id="Phobius"/>
    </source>
</evidence>
<dbReference type="Pfam" id="PF14541">
    <property type="entry name" value="TAXi_C"/>
    <property type="match status" value="1"/>
</dbReference>
<keyword evidence="5" id="KW-1185">Reference proteome</keyword>
<evidence type="ECO:0000313" key="4">
    <source>
        <dbReference type="EMBL" id="KAB2597777.1"/>
    </source>
</evidence>
<sequence length="178" mass="19594">MCESGRAINLQSIAVNGQILPIDLRAFGETIVDTGTVLAHLAEEAYNPFLLLTVAESFPRISLHFDAGALMVLEPHEYLDMWCIGFTKAEGTTKCLTVLGDLVLKDKIVVYDLGHQRVGWAKYNCSLHVNVSVTAPSGRHVSKGSSSEDMLLYKLLNYGIVGLLMQMAVFVFLPFFVN</sequence>
<evidence type="ECO:0000256" key="1">
    <source>
        <dbReference type="ARBA" id="ARBA00007447"/>
    </source>
</evidence>
<dbReference type="Proteomes" id="UP000327157">
    <property type="component" value="Chromosome 1"/>
</dbReference>
<dbReference type="EMBL" id="SMOL01000768">
    <property type="protein sequence ID" value="KAB2597777.1"/>
    <property type="molecule type" value="Genomic_DNA"/>
</dbReference>
<protein>
    <recommendedName>
        <fullName evidence="3">Peptidase A1 domain-containing protein</fullName>
    </recommendedName>
</protein>
<keyword evidence="2" id="KW-0472">Membrane</keyword>
<dbReference type="InterPro" id="IPR021109">
    <property type="entry name" value="Peptidase_aspartic_dom_sf"/>
</dbReference>
<organism evidence="4 5">
    <name type="scientific">Pyrus ussuriensis x Pyrus communis</name>
    <dbReference type="NCBI Taxonomy" id="2448454"/>
    <lineage>
        <taxon>Eukaryota</taxon>
        <taxon>Viridiplantae</taxon>
        <taxon>Streptophyta</taxon>
        <taxon>Embryophyta</taxon>
        <taxon>Tracheophyta</taxon>
        <taxon>Spermatophyta</taxon>
        <taxon>Magnoliopsida</taxon>
        <taxon>eudicotyledons</taxon>
        <taxon>Gunneridae</taxon>
        <taxon>Pentapetalae</taxon>
        <taxon>rosids</taxon>
        <taxon>fabids</taxon>
        <taxon>Rosales</taxon>
        <taxon>Rosaceae</taxon>
        <taxon>Amygdaloideae</taxon>
        <taxon>Maleae</taxon>
        <taxon>Pyrus</taxon>
    </lineage>
</organism>
<dbReference type="SUPFAM" id="SSF50630">
    <property type="entry name" value="Acid proteases"/>
    <property type="match status" value="1"/>
</dbReference>
<proteinExistence type="inferred from homology"/>
<dbReference type="OrthoDB" id="2747330at2759"/>
<gene>
    <name evidence="4" type="ORF">D8674_000697</name>
</gene>
<evidence type="ECO:0000259" key="3">
    <source>
        <dbReference type="PROSITE" id="PS51767"/>
    </source>
</evidence>
<keyword evidence="2" id="KW-0812">Transmembrane</keyword>
<name>A0A5N5F485_9ROSA</name>